<dbReference type="InterPro" id="IPR050879">
    <property type="entry name" value="Acyltransferase_3"/>
</dbReference>
<evidence type="ECO:0000256" key="1">
    <source>
        <dbReference type="SAM" id="Phobius"/>
    </source>
</evidence>
<feature type="transmembrane region" description="Helical" evidence="1">
    <location>
        <begin position="299"/>
        <end position="322"/>
    </location>
</feature>
<feature type="transmembrane region" description="Helical" evidence="1">
    <location>
        <begin position="203"/>
        <end position="224"/>
    </location>
</feature>
<name>A0AAD9YAU4_COLKA</name>
<sequence length="496" mass="56005">MTMEKVEDTGAVHVPFKEPLDRIRGWLSGAWSFDSHYSLLQGNDMYSRTELPLDETERSPPLSKLSIGWRPVSPQRLFWLMVPSYVARAFGRGTADSTIPVPNSTSYLNGLRGIASLIVVLQHTIDGDYSIVHHAWGEDDENRYFIQLPFVRLIHSGVFMVSVFFVISGFALTYGPLKKSHAGQGATAISSFPSSIFRRPFRLFLPTIPIIAVSTALIPLNAFYALNSTEPMEPVALGFWGHIYYMWWTLIAIITSGSANTVMPQGWTLAAEYQGSLLVFLSCLAFIKMSPMVRMSLTSLLIIYFFNLRNSYSCLFLAGMLIADFRHMRAKMPDLPTMARKITTITSWLLLIPIFFLGCWPMHGDAFAAPGYSWFMEFDTYGFGPQTFFQGTCAVALVLVLENLPVLQRLLNTRLVLYLGEISYSLYLVHWGCGKNFLTYGLKLELVEAGYSLIVSWGSLFVLTMVLCFWLGDVHWRLVDQKSVRFSHWLSKSLGI</sequence>
<feature type="transmembrane region" description="Helical" evidence="1">
    <location>
        <begin position="413"/>
        <end position="431"/>
    </location>
</feature>
<dbReference type="PANTHER" id="PTHR23028">
    <property type="entry name" value="ACETYLTRANSFERASE"/>
    <property type="match status" value="1"/>
</dbReference>
<evidence type="ECO:0000313" key="4">
    <source>
        <dbReference type="Proteomes" id="UP001281614"/>
    </source>
</evidence>
<accession>A0AAD9YAU4</accession>
<keyword evidence="1" id="KW-0472">Membrane</keyword>
<feature type="transmembrane region" description="Helical" evidence="1">
    <location>
        <begin position="383"/>
        <end position="401"/>
    </location>
</feature>
<organism evidence="3 4">
    <name type="scientific">Colletotrichum kahawae</name>
    <name type="common">Coffee berry disease fungus</name>
    <dbReference type="NCBI Taxonomy" id="34407"/>
    <lineage>
        <taxon>Eukaryota</taxon>
        <taxon>Fungi</taxon>
        <taxon>Dikarya</taxon>
        <taxon>Ascomycota</taxon>
        <taxon>Pezizomycotina</taxon>
        <taxon>Sordariomycetes</taxon>
        <taxon>Hypocreomycetidae</taxon>
        <taxon>Glomerellales</taxon>
        <taxon>Glomerellaceae</taxon>
        <taxon>Colletotrichum</taxon>
        <taxon>Colletotrichum gloeosporioides species complex</taxon>
    </lineage>
</organism>
<keyword evidence="1" id="KW-0812">Transmembrane</keyword>
<keyword evidence="1" id="KW-1133">Transmembrane helix</keyword>
<dbReference type="AlphaFoldDB" id="A0AAD9YAU4"/>
<feature type="transmembrane region" description="Helical" evidence="1">
    <location>
        <begin position="153"/>
        <end position="174"/>
    </location>
</feature>
<feature type="transmembrane region" description="Helical" evidence="1">
    <location>
        <begin position="451"/>
        <end position="472"/>
    </location>
</feature>
<keyword evidence="4" id="KW-1185">Reference proteome</keyword>
<feature type="transmembrane region" description="Helical" evidence="1">
    <location>
        <begin position="244"/>
        <end position="263"/>
    </location>
</feature>
<proteinExistence type="predicted"/>
<dbReference type="Pfam" id="PF01757">
    <property type="entry name" value="Acyl_transf_3"/>
    <property type="match status" value="1"/>
</dbReference>
<evidence type="ECO:0000259" key="2">
    <source>
        <dbReference type="Pfam" id="PF01757"/>
    </source>
</evidence>
<dbReference type="Proteomes" id="UP001281614">
    <property type="component" value="Unassembled WGS sequence"/>
</dbReference>
<dbReference type="InterPro" id="IPR002656">
    <property type="entry name" value="Acyl_transf_3_dom"/>
</dbReference>
<feature type="domain" description="Acyltransferase 3" evidence="2">
    <location>
        <begin position="107"/>
        <end position="471"/>
    </location>
</feature>
<evidence type="ECO:0000313" key="3">
    <source>
        <dbReference type="EMBL" id="KAK2752710.1"/>
    </source>
</evidence>
<dbReference type="EMBL" id="VYYT01000246">
    <property type="protein sequence ID" value="KAK2752710.1"/>
    <property type="molecule type" value="Genomic_DNA"/>
</dbReference>
<reference evidence="3" key="1">
    <citation type="submission" date="2023-02" db="EMBL/GenBank/DDBJ databases">
        <title>Colletotrichum kahawae CIFC_Que2 genome sequencing and assembly.</title>
        <authorList>
            <person name="Baroncelli R."/>
        </authorList>
    </citation>
    <scope>NUCLEOTIDE SEQUENCE</scope>
    <source>
        <strain evidence="3">CIFC_Que2</strain>
    </source>
</reference>
<comment type="caution">
    <text evidence="3">The sequence shown here is derived from an EMBL/GenBank/DDBJ whole genome shotgun (WGS) entry which is preliminary data.</text>
</comment>
<dbReference type="GO" id="GO:0016747">
    <property type="term" value="F:acyltransferase activity, transferring groups other than amino-acyl groups"/>
    <property type="evidence" value="ECO:0007669"/>
    <property type="project" value="InterPro"/>
</dbReference>
<protein>
    <submittedName>
        <fullName evidence="3">Acyltransferase</fullName>
    </submittedName>
</protein>
<gene>
    <name evidence="3" type="ORF">CKAH01_17636</name>
</gene>
<keyword evidence="3" id="KW-0012">Acyltransferase</keyword>
<feature type="transmembrane region" description="Helical" evidence="1">
    <location>
        <begin position="342"/>
        <end position="363"/>
    </location>
</feature>
<keyword evidence="3" id="KW-0808">Transferase</keyword>
<dbReference type="PANTHER" id="PTHR23028:SF134">
    <property type="entry name" value="PUTATIVE (AFU_ORTHOLOGUE AFUA_4G08520)-RELATED"/>
    <property type="match status" value="1"/>
</dbReference>